<evidence type="ECO:0000256" key="6">
    <source>
        <dbReference type="ARBA" id="ARBA00023288"/>
    </source>
</evidence>
<keyword evidence="2" id="KW-0813">Transport</keyword>
<dbReference type="GO" id="GO:0003924">
    <property type="term" value="F:GTPase activity"/>
    <property type="evidence" value="ECO:0007669"/>
    <property type="project" value="InterPro"/>
</dbReference>
<evidence type="ECO:0000256" key="2">
    <source>
        <dbReference type="ARBA" id="ARBA00022448"/>
    </source>
</evidence>
<evidence type="ECO:0000256" key="4">
    <source>
        <dbReference type="ARBA" id="ARBA00022927"/>
    </source>
</evidence>
<dbReference type="GO" id="GO:0005525">
    <property type="term" value="F:GTP binding"/>
    <property type="evidence" value="ECO:0007669"/>
    <property type="project" value="UniProtKB-KW"/>
</dbReference>
<evidence type="ECO:0000256" key="1">
    <source>
        <dbReference type="ARBA" id="ARBA00006270"/>
    </source>
</evidence>
<comment type="caution">
    <text evidence="8">The sequence shown here is derived from an EMBL/GenBank/DDBJ whole genome shotgun (WGS) entry which is preliminary data.</text>
</comment>
<dbReference type="PROSITE" id="PS51419">
    <property type="entry name" value="RAB"/>
    <property type="match status" value="1"/>
</dbReference>
<keyword evidence="9" id="KW-1185">Reference proteome</keyword>
<dbReference type="InterPro" id="IPR005225">
    <property type="entry name" value="Small_GTP-bd"/>
</dbReference>
<dbReference type="AlphaFoldDB" id="A0A4U0TJ12"/>
<keyword evidence="6" id="KW-0449">Lipoprotein</keyword>
<name>A0A4U0TJ12_9PEZI</name>
<dbReference type="PROSITE" id="PS51421">
    <property type="entry name" value="RAS"/>
    <property type="match status" value="1"/>
</dbReference>
<dbReference type="GO" id="GO:0015031">
    <property type="term" value="P:protein transport"/>
    <property type="evidence" value="ECO:0007669"/>
    <property type="project" value="UniProtKB-KW"/>
</dbReference>
<reference evidence="8 9" key="1">
    <citation type="submission" date="2017-03" db="EMBL/GenBank/DDBJ databases">
        <title>Genomes of endolithic fungi from Antarctica.</title>
        <authorList>
            <person name="Coleine C."/>
            <person name="Masonjones S."/>
            <person name="Stajich J.E."/>
        </authorList>
    </citation>
    <scope>NUCLEOTIDE SEQUENCE [LARGE SCALE GENOMIC DNA]</scope>
    <source>
        <strain evidence="8 9">CCFEE 6315</strain>
    </source>
</reference>
<dbReference type="SMART" id="SM00176">
    <property type="entry name" value="RAN"/>
    <property type="match status" value="1"/>
</dbReference>
<dbReference type="InterPro" id="IPR050227">
    <property type="entry name" value="Rab"/>
</dbReference>
<dbReference type="InterPro" id="IPR027417">
    <property type="entry name" value="P-loop_NTPase"/>
</dbReference>
<keyword evidence="5" id="KW-0342">GTP-binding</keyword>
<organism evidence="8 9">
    <name type="scientific">Salinomyces thailandicus</name>
    <dbReference type="NCBI Taxonomy" id="706561"/>
    <lineage>
        <taxon>Eukaryota</taxon>
        <taxon>Fungi</taxon>
        <taxon>Dikarya</taxon>
        <taxon>Ascomycota</taxon>
        <taxon>Pezizomycotina</taxon>
        <taxon>Dothideomycetes</taxon>
        <taxon>Dothideomycetidae</taxon>
        <taxon>Mycosphaerellales</taxon>
        <taxon>Teratosphaeriaceae</taxon>
        <taxon>Salinomyces</taxon>
    </lineage>
</organism>
<dbReference type="Proteomes" id="UP000308549">
    <property type="component" value="Unassembled WGS sequence"/>
</dbReference>
<evidence type="ECO:0000256" key="5">
    <source>
        <dbReference type="ARBA" id="ARBA00023134"/>
    </source>
</evidence>
<keyword evidence="7" id="KW-0636">Prenylation</keyword>
<dbReference type="NCBIfam" id="TIGR00231">
    <property type="entry name" value="small_GTP"/>
    <property type="match status" value="1"/>
</dbReference>
<dbReference type="Gene3D" id="3.40.50.300">
    <property type="entry name" value="P-loop containing nucleotide triphosphate hydrolases"/>
    <property type="match status" value="1"/>
</dbReference>
<keyword evidence="3" id="KW-0547">Nucleotide-binding</keyword>
<dbReference type="Pfam" id="PF00071">
    <property type="entry name" value="Ras"/>
    <property type="match status" value="1"/>
</dbReference>
<dbReference type="SMART" id="SM00174">
    <property type="entry name" value="RHO"/>
    <property type="match status" value="1"/>
</dbReference>
<dbReference type="PANTHER" id="PTHR47977">
    <property type="entry name" value="RAS-RELATED PROTEIN RAB"/>
    <property type="match status" value="1"/>
</dbReference>
<dbReference type="SUPFAM" id="SSF52540">
    <property type="entry name" value="P-loop containing nucleoside triphosphate hydrolases"/>
    <property type="match status" value="1"/>
</dbReference>
<evidence type="ECO:0000313" key="8">
    <source>
        <dbReference type="EMBL" id="TKA21808.1"/>
    </source>
</evidence>
<proteinExistence type="inferred from homology"/>
<dbReference type="CDD" id="cd01861">
    <property type="entry name" value="Rab6"/>
    <property type="match status" value="1"/>
</dbReference>
<sequence length="206" mass="22741">MGSYTNPLKKFKLVFLGEQSVGKTSLITRFMYDSFDSTYQATIGIDFLSKTMYLEDRTVRLQLWDTAGQERFRSLIPSYIRDSSVAVVVYDVTSSKSFQQTRKWVEDVRGERGSDVIIVLVGNKTDLGEKREVTVEQGEEEAKKGGLMFVETSAKVGFNVKALFKRIAQALPGMEGEGATGQQAAAGTIDVNVHQPKPESEGGCSC</sequence>
<dbReference type="InterPro" id="IPR001806">
    <property type="entry name" value="Small_GTPase"/>
</dbReference>
<evidence type="ECO:0000256" key="3">
    <source>
        <dbReference type="ARBA" id="ARBA00022741"/>
    </source>
</evidence>
<dbReference type="SMART" id="SM00173">
    <property type="entry name" value="RAS"/>
    <property type="match status" value="1"/>
</dbReference>
<comment type="similarity">
    <text evidence="1">Belongs to the small GTPase superfamily. Rab family.</text>
</comment>
<keyword evidence="4" id="KW-0653">Protein transport</keyword>
<protein>
    <submittedName>
        <fullName evidence="8">Ras-related protein Rab-6B</fullName>
    </submittedName>
</protein>
<dbReference type="PRINTS" id="PR00449">
    <property type="entry name" value="RASTRNSFRMNG"/>
</dbReference>
<evidence type="ECO:0000313" key="9">
    <source>
        <dbReference type="Proteomes" id="UP000308549"/>
    </source>
</evidence>
<dbReference type="OrthoDB" id="9989112at2759"/>
<evidence type="ECO:0000256" key="7">
    <source>
        <dbReference type="ARBA" id="ARBA00023289"/>
    </source>
</evidence>
<dbReference type="EMBL" id="NAJL01000099">
    <property type="protein sequence ID" value="TKA21808.1"/>
    <property type="molecule type" value="Genomic_DNA"/>
</dbReference>
<accession>A0A4U0TJ12</accession>
<gene>
    <name evidence="8" type="ORF">B0A50_08635</name>
</gene>
<dbReference type="FunFam" id="3.40.50.300:FF:000229">
    <property type="entry name" value="Probable Ras-related protein Rab-6A"/>
    <property type="match status" value="1"/>
</dbReference>
<dbReference type="SMART" id="SM00175">
    <property type="entry name" value="RAB"/>
    <property type="match status" value="1"/>
</dbReference>
<dbReference type="PROSITE" id="PS51420">
    <property type="entry name" value="RHO"/>
    <property type="match status" value="1"/>
</dbReference>